<evidence type="ECO:0000313" key="1">
    <source>
        <dbReference type="EMBL" id="KAH1174546.1"/>
    </source>
</evidence>
<accession>A0A9D3X7A7</accession>
<keyword evidence="2" id="KW-1185">Reference proteome</keyword>
<organism evidence="1 2">
    <name type="scientific">Mauremys mutica</name>
    <name type="common">yellowpond turtle</name>
    <dbReference type="NCBI Taxonomy" id="74926"/>
    <lineage>
        <taxon>Eukaryota</taxon>
        <taxon>Metazoa</taxon>
        <taxon>Chordata</taxon>
        <taxon>Craniata</taxon>
        <taxon>Vertebrata</taxon>
        <taxon>Euteleostomi</taxon>
        <taxon>Archelosauria</taxon>
        <taxon>Testudinata</taxon>
        <taxon>Testudines</taxon>
        <taxon>Cryptodira</taxon>
        <taxon>Durocryptodira</taxon>
        <taxon>Testudinoidea</taxon>
        <taxon>Geoemydidae</taxon>
        <taxon>Geoemydinae</taxon>
        <taxon>Mauremys</taxon>
    </lineage>
</organism>
<reference evidence="1" key="1">
    <citation type="submission" date="2021-09" db="EMBL/GenBank/DDBJ databases">
        <title>The genome of Mauremys mutica provides insights into the evolution of semi-aquatic lifestyle.</title>
        <authorList>
            <person name="Gong S."/>
            <person name="Gao Y."/>
        </authorList>
    </citation>
    <scope>NUCLEOTIDE SEQUENCE</scope>
    <source>
        <strain evidence="1">MM-2020</strain>
        <tissue evidence="1">Muscle</tissue>
    </source>
</reference>
<dbReference type="EMBL" id="JAHDVG010000479">
    <property type="protein sequence ID" value="KAH1174546.1"/>
    <property type="molecule type" value="Genomic_DNA"/>
</dbReference>
<dbReference type="Proteomes" id="UP000827986">
    <property type="component" value="Unassembled WGS sequence"/>
</dbReference>
<dbReference type="InterPro" id="IPR016024">
    <property type="entry name" value="ARM-type_fold"/>
</dbReference>
<evidence type="ECO:0000313" key="2">
    <source>
        <dbReference type="Proteomes" id="UP000827986"/>
    </source>
</evidence>
<comment type="caution">
    <text evidence="1">The sequence shown here is derived from an EMBL/GenBank/DDBJ whole genome shotgun (WGS) entry which is preliminary data.</text>
</comment>
<gene>
    <name evidence="1" type="ORF">KIL84_008537</name>
</gene>
<protein>
    <submittedName>
        <fullName evidence="1">Uncharacterized protein</fullName>
    </submittedName>
</protein>
<proteinExistence type="predicted"/>
<name>A0A9D3X7A7_9SAUR</name>
<sequence length="155" mass="17588">MIKPLGLAESLSEEHSEPFLHEFALELQDIQECPCVGDLSLGTVRPSPSQICISDTILYQVRAMLRNDVLLRSGLITPEIIQSLLPWVNSPMENHRVTSTAFLAQLMSDPMLREEKFLKSVLRILEERSQERNSIVHQMAVRGLENLVNEVPEKI</sequence>
<dbReference type="AlphaFoldDB" id="A0A9D3X7A7"/>
<dbReference type="SUPFAM" id="SSF48371">
    <property type="entry name" value="ARM repeat"/>
    <property type="match status" value="1"/>
</dbReference>